<evidence type="ECO:0000259" key="15">
    <source>
        <dbReference type="PROSITE" id="PS50885"/>
    </source>
</evidence>
<evidence type="ECO:0000256" key="13">
    <source>
        <dbReference type="SAM" id="Phobius"/>
    </source>
</evidence>
<keyword evidence="5" id="KW-0418">Kinase</keyword>
<evidence type="ECO:0000256" key="6">
    <source>
        <dbReference type="ARBA" id="ARBA00022840"/>
    </source>
</evidence>
<evidence type="ECO:0000313" key="16">
    <source>
        <dbReference type="EMBL" id="TVM32768.1"/>
    </source>
</evidence>
<comment type="subcellular location">
    <subcellularLocation>
        <location evidence="1">Membrane</location>
    </subcellularLocation>
</comment>
<dbReference type="SUPFAM" id="SSF55785">
    <property type="entry name" value="PYP-like sensor domain (PAS domain)"/>
    <property type="match status" value="1"/>
</dbReference>
<evidence type="ECO:0000256" key="11">
    <source>
        <dbReference type="SAM" id="Coils"/>
    </source>
</evidence>
<dbReference type="InterPro" id="IPR003660">
    <property type="entry name" value="HAMP_dom"/>
</dbReference>
<dbReference type="AlphaFoldDB" id="A0A6P1ZHP7"/>
<feature type="transmembrane region" description="Helical" evidence="13">
    <location>
        <begin position="25"/>
        <end position="46"/>
    </location>
</feature>
<evidence type="ECO:0000256" key="5">
    <source>
        <dbReference type="ARBA" id="ARBA00022777"/>
    </source>
</evidence>
<dbReference type="InterPro" id="IPR004089">
    <property type="entry name" value="MCPsignal_dom"/>
</dbReference>
<keyword evidence="13" id="KW-0472">Membrane</keyword>
<dbReference type="GO" id="GO:0000160">
    <property type="term" value="P:phosphorelay signal transduction system"/>
    <property type="evidence" value="ECO:0007669"/>
    <property type="project" value="UniProtKB-KW"/>
</dbReference>
<keyword evidence="2" id="KW-0597">Phosphoprotein</keyword>
<dbReference type="InterPro" id="IPR033462">
    <property type="entry name" value="Cache_3-Cache_2"/>
</dbReference>
<dbReference type="Proteomes" id="UP000434052">
    <property type="component" value="Unassembled WGS sequence"/>
</dbReference>
<accession>A0A6P1ZHP7</accession>
<dbReference type="InterPro" id="IPR000014">
    <property type="entry name" value="PAS"/>
</dbReference>
<dbReference type="CDD" id="cd12912">
    <property type="entry name" value="PDC2_MCP_like"/>
    <property type="match status" value="1"/>
</dbReference>
<organism evidence="16 17">
    <name type="scientific">Oceanidesulfovibrio marinus</name>
    <dbReference type="NCBI Taxonomy" id="370038"/>
    <lineage>
        <taxon>Bacteria</taxon>
        <taxon>Pseudomonadati</taxon>
        <taxon>Thermodesulfobacteriota</taxon>
        <taxon>Desulfovibrionia</taxon>
        <taxon>Desulfovibrionales</taxon>
        <taxon>Desulfovibrionaceae</taxon>
        <taxon>Oceanidesulfovibrio</taxon>
    </lineage>
</organism>
<evidence type="ECO:0000259" key="14">
    <source>
        <dbReference type="PROSITE" id="PS50111"/>
    </source>
</evidence>
<keyword evidence="13" id="KW-0812">Transmembrane</keyword>
<evidence type="ECO:0000256" key="9">
    <source>
        <dbReference type="ARBA" id="ARBA00029447"/>
    </source>
</evidence>
<dbReference type="SUPFAM" id="SSF103190">
    <property type="entry name" value="Sensory domain-like"/>
    <property type="match status" value="1"/>
</dbReference>
<dbReference type="CDD" id="cd06225">
    <property type="entry name" value="HAMP"/>
    <property type="match status" value="1"/>
</dbReference>
<proteinExistence type="inferred from homology"/>
<dbReference type="Pfam" id="PF17201">
    <property type="entry name" value="Cache_3-Cache_2"/>
    <property type="match status" value="1"/>
</dbReference>
<gene>
    <name evidence="16" type="ORF">DQK91_13735</name>
</gene>
<dbReference type="Gene3D" id="3.30.450.20">
    <property type="entry name" value="PAS domain"/>
    <property type="match status" value="2"/>
</dbReference>
<sequence length="819" mass="88130">MARRIANPFGDTMLRPAQIAFHNKLLIGTIASVTLAIACLTAANLFQVDRSLKSLGRTSIKSFADSVSAMMDMQTMLLRDKAKADLAFMAKTIYSMGFPALNQMTTVDMSVADQDSDASDSVTMPALEISGTLVTGNATMADLIKNKMASEATFFQFDNDRLVRVSTSIPNKDGSDAAGSAIPADDPIAKALLAGETYSGIVQEPDGWYQSAYMPLKDFSERIIGAIAVGREVVTPEFRRIIAAQKIGGKGHGFIFTEDGALVSHPTRQGQNLADEPYWKEFQATRDGLVEFEQDGVPMAAYLKYFEPWRMTYAFAMPISDMAHGLDEKLTLIGSVLAVVAIVLVVVVILLVVRIATRPLRELSDYTKAVSDGHYDAEIEYEANDVIARTISSTQDMVSDLKAKLGFAQGVLGGVTLPAAVVDKDGAVTWANRQMLDMLKKSGNPEDYAGQSFGDMVFGDGSRRTLSHRAMDEGRQMHDVMELDLPALGMRTVDVTTTPFRDMDGNLLGTLTVWYDLTDITQQRLRIEEQNKTIAEAAKRADGIAEELNQAAMTLSSRAEVARNGADRQRSRSSENSLSMERMNESVVLIAQSASNASLTAEDAKSHAQNGANLVSRVAEVFQTLKAHSGELEQSHTELSTLAHNVGSIISVIQDIADQTNLLALNAAIEAARAGEAGRGFAVVADEVRKLAEKTMNATSDVGRVITDIQNGTKRNSEATEVAINSVVESGSLVDESRSSLEAIVAMSEETAGQIQAIATTAEEQSSVSDAVNQATSEIETISADVANAMDESTQAIQELTDLSGQLKTLIATMRGQAA</sequence>
<keyword evidence="8 10" id="KW-0807">Transducer</keyword>
<keyword evidence="7" id="KW-0902">Two-component regulatory system</keyword>
<evidence type="ECO:0000256" key="2">
    <source>
        <dbReference type="ARBA" id="ARBA00022553"/>
    </source>
</evidence>
<feature type="transmembrane region" description="Helical" evidence="13">
    <location>
        <begin position="330"/>
        <end position="353"/>
    </location>
</feature>
<dbReference type="OrthoDB" id="9816383at2"/>
<dbReference type="CDD" id="cd00130">
    <property type="entry name" value="PAS"/>
    <property type="match status" value="1"/>
</dbReference>
<dbReference type="CDD" id="cd11386">
    <property type="entry name" value="MCP_signal"/>
    <property type="match status" value="1"/>
</dbReference>
<evidence type="ECO:0000256" key="4">
    <source>
        <dbReference type="ARBA" id="ARBA00022741"/>
    </source>
</evidence>
<dbReference type="PROSITE" id="PS50885">
    <property type="entry name" value="HAMP"/>
    <property type="match status" value="1"/>
</dbReference>
<dbReference type="Pfam" id="PF08448">
    <property type="entry name" value="PAS_4"/>
    <property type="match status" value="1"/>
</dbReference>
<feature type="region of interest" description="Disordered" evidence="12">
    <location>
        <begin position="559"/>
        <end position="580"/>
    </location>
</feature>
<keyword evidence="13" id="KW-1133">Transmembrane helix</keyword>
<dbReference type="SUPFAM" id="SSF58104">
    <property type="entry name" value="Methyl-accepting chemotaxis protein (MCP) signaling domain"/>
    <property type="match status" value="1"/>
</dbReference>
<keyword evidence="3" id="KW-0808">Transferase</keyword>
<comment type="similarity">
    <text evidence="9">Belongs to the methyl-accepting chemotaxis (MCP) protein family.</text>
</comment>
<dbReference type="Gene3D" id="1.10.8.500">
    <property type="entry name" value="HAMP domain in histidine kinase"/>
    <property type="match status" value="1"/>
</dbReference>
<keyword evidence="4" id="KW-0547">Nucleotide-binding</keyword>
<evidence type="ECO:0000256" key="8">
    <source>
        <dbReference type="ARBA" id="ARBA00023224"/>
    </source>
</evidence>
<feature type="coiled-coil region" evidence="11">
    <location>
        <begin position="520"/>
        <end position="547"/>
    </location>
</feature>
<evidence type="ECO:0000256" key="1">
    <source>
        <dbReference type="ARBA" id="ARBA00004370"/>
    </source>
</evidence>
<dbReference type="GO" id="GO:0016301">
    <property type="term" value="F:kinase activity"/>
    <property type="evidence" value="ECO:0007669"/>
    <property type="project" value="UniProtKB-KW"/>
</dbReference>
<dbReference type="PANTHER" id="PTHR32089:SF112">
    <property type="entry name" value="LYSOZYME-LIKE PROTEIN-RELATED"/>
    <property type="match status" value="1"/>
</dbReference>
<feature type="domain" description="HAMP" evidence="15">
    <location>
        <begin position="354"/>
        <end position="406"/>
    </location>
</feature>
<keyword evidence="6" id="KW-0067">ATP-binding</keyword>
<dbReference type="SMART" id="SM00304">
    <property type="entry name" value="HAMP"/>
    <property type="match status" value="1"/>
</dbReference>
<dbReference type="GO" id="GO:0005524">
    <property type="term" value="F:ATP binding"/>
    <property type="evidence" value="ECO:0007669"/>
    <property type="project" value="UniProtKB-KW"/>
</dbReference>
<dbReference type="PROSITE" id="PS50111">
    <property type="entry name" value="CHEMOTAXIS_TRANSDUC_2"/>
    <property type="match status" value="1"/>
</dbReference>
<dbReference type="InterPro" id="IPR013656">
    <property type="entry name" value="PAS_4"/>
</dbReference>
<dbReference type="SMART" id="SM00283">
    <property type="entry name" value="MA"/>
    <property type="match status" value="1"/>
</dbReference>
<evidence type="ECO:0000313" key="17">
    <source>
        <dbReference type="Proteomes" id="UP000434052"/>
    </source>
</evidence>
<dbReference type="GO" id="GO:0016020">
    <property type="term" value="C:membrane"/>
    <property type="evidence" value="ECO:0007669"/>
    <property type="project" value="UniProtKB-SubCell"/>
</dbReference>
<keyword evidence="11" id="KW-0175">Coiled coil</keyword>
<evidence type="ECO:0000256" key="7">
    <source>
        <dbReference type="ARBA" id="ARBA00023012"/>
    </source>
</evidence>
<evidence type="ECO:0000256" key="3">
    <source>
        <dbReference type="ARBA" id="ARBA00022679"/>
    </source>
</evidence>
<dbReference type="EMBL" id="QMIF01000009">
    <property type="protein sequence ID" value="TVM32768.1"/>
    <property type="molecule type" value="Genomic_DNA"/>
</dbReference>
<dbReference type="Pfam" id="PF00015">
    <property type="entry name" value="MCPsignal"/>
    <property type="match status" value="1"/>
</dbReference>
<feature type="domain" description="Methyl-accepting transducer" evidence="14">
    <location>
        <begin position="544"/>
        <end position="780"/>
    </location>
</feature>
<dbReference type="InterPro" id="IPR029151">
    <property type="entry name" value="Sensor-like_sf"/>
</dbReference>
<dbReference type="InterPro" id="IPR035965">
    <property type="entry name" value="PAS-like_dom_sf"/>
</dbReference>
<name>A0A6P1ZHP7_9BACT</name>
<dbReference type="PANTHER" id="PTHR32089">
    <property type="entry name" value="METHYL-ACCEPTING CHEMOTAXIS PROTEIN MCPB"/>
    <property type="match status" value="1"/>
</dbReference>
<reference evidence="16 17" key="1">
    <citation type="submission" date="2018-06" db="EMBL/GenBank/DDBJ databases">
        <title>Complete genome of Desulfovibrio marinus P48SEP.</title>
        <authorList>
            <person name="Crispim J.S."/>
            <person name="Vidigal P.M.P."/>
            <person name="Silva L.C.F."/>
            <person name="Araujo L.C."/>
            <person name="Laguardia C.N."/>
            <person name="Dias R.S."/>
            <person name="Sousa M.P."/>
            <person name="Paula S.O."/>
            <person name="Silva C."/>
        </authorList>
    </citation>
    <scope>NUCLEOTIDE SEQUENCE [LARGE SCALE GENOMIC DNA]</scope>
    <source>
        <strain evidence="16 17">P48SEP</strain>
    </source>
</reference>
<dbReference type="Gene3D" id="1.10.287.950">
    <property type="entry name" value="Methyl-accepting chemotaxis protein"/>
    <property type="match status" value="1"/>
</dbReference>
<evidence type="ECO:0000256" key="12">
    <source>
        <dbReference type="SAM" id="MobiDB-lite"/>
    </source>
</evidence>
<comment type="caution">
    <text evidence="16">The sequence shown here is derived from an EMBL/GenBank/DDBJ whole genome shotgun (WGS) entry which is preliminary data.</text>
</comment>
<protein>
    <submittedName>
        <fullName evidence="16">Chemotaxis protein</fullName>
    </submittedName>
</protein>
<evidence type="ECO:0000256" key="10">
    <source>
        <dbReference type="PROSITE-ProRule" id="PRU00284"/>
    </source>
</evidence>